<evidence type="ECO:0000313" key="1">
    <source>
        <dbReference type="EMBL" id="BCL58941.1"/>
    </source>
</evidence>
<gene>
    <name evidence="1" type="ORF">Fi14EGH31_26530</name>
</gene>
<evidence type="ECO:0000313" key="2">
    <source>
        <dbReference type="Proteomes" id="UP000593842"/>
    </source>
</evidence>
<name>A0A7I8E1X3_9FIRM</name>
<sequence>MNSIIICEGLTDCLFIQYYMRNVCHWSDKSQRKNKIFKWCRELMNDSNSLLLGHNGGSSRLCEAFESVMKSNYYAQDSEIYHNVVIMTDRDDDQSERNIINDLMFIMNQYKVININEIKSNEWCILELSNNLGEIIKIKLLLVVPLDTHGAIETVLLDSLSKNDEYDHHIVEKSKEFVRNVDYKNQYLEKRRHRVKAEFNVFFSIRVPEDYYTERQKIFMNFPWKDNQYIQQVFQKLNDLS</sequence>
<reference evidence="2" key="1">
    <citation type="submission" date="2020-09" db="EMBL/GenBank/DDBJ databases">
        <title>Complete genome sequencing of Faecalibacillus intestinalis strain 14EGH31.</title>
        <authorList>
            <person name="Sakamoto M."/>
            <person name="Murakami T."/>
            <person name="Mori H."/>
        </authorList>
    </citation>
    <scope>NUCLEOTIDE SEQUENCE [LARGE SCALE GENOMIC DNA]</scope>
    <source>
        <strain evidence="2">14EGH31</strain>
    </source>
</reference>
<dbReference type="AlphaFoldDB" id="A0A7I8E1X3"/>
<protein>
    <recommendedName>
        <fullName evidence="3">DUF4276 domain-containing protein</fullName>
    </recommendedName>
</protein>
<dbReference type="GeneID" id="70581092"/>
<dbReference type="KEGG" id="fit:Fi14EGH31_26530"/>
<dbReference type="Proteomes" id="UP000593842">
    <property type="component" value="Chromosome"/>
</dbReference>
<dbReference type="Pfam" id="PF11536">
    <property type="entry name" value="DUF3226"/>
    <property type="match status" value="1"/>
</dbReference>
<proteinExistence type="predicted"/>
<organism evidence="1 2">
    <name type="scientific">Faecalibacillus intestinalis</name>
    <dbReference type="NCBI Taxonomy" id="1982626"/>
    <lineage>
        <taxon>Bacteria</taxon>
        <taxon>Bacillati</taxon>
        <taxon>Bacillota</taxon>
        <taxon>Erysipelotrichia</taxon>
        <taxon>Erysipelotrichales</taxon>
        <taxon>Coprobacillaceae</taxon>
        <taxon>Faecalibacillus</taxon>
    </lineage>
</organism>
<dbReference type="RefSeq" id="WP_022001924.1">
    <property type="nucleotide sequence ID" value="NZ_AP024085.1"/>
</dbReference>
<dbReference type="EMBL" id="AP024085">
    <property type="protein sequence ID" value="BCL58941.1"/>
    <property type="molecule type" value="Genomic_DNA"/>
</dbReference>
<dbReference type="Gene3D" id="3.40.50.10620">
    <property type="entry name" value="PH0156-like domains"/>
    <property type="match status" value="1"/>
</dbReference>
<dbReference type="SUPFAM" id="SSF160945">
    <property type="entry name" value="PH0156-like"/>
    <property type="match status" value="1"/>
</dbReference>
<evidence type="ECO:0008006" key="3">
    <source>
        <dbReference type="Google" id="ProtNLM"/>
    </source>
</evidence>
<accession>A0A7I8E1X3</accession>
<dbReference type="InterPro" id="IPR024508">
    <property type="entry name" value="DUF3226"/>
</dbReference>